<name>A0A9Q0Y8F6_HOLLE</name>
<feature type="region of interest" description="Disordered" evidence="1">
    <location>
        <begin position="1"/>
        <end position="32"/>
    </location>
</feature>
<evidence type="ECO:0000313" key="3">
    <source>
        <dbReference type="Proteomes" id="UP001152320"/>
    </source>
</evidence>
<sequence>MRFMRQLEGLKNEEEMEDDVTDDGARDENYDADENMWDNVDEQEVKERALMLVCDSRGQTTRHTRPPHPTWMQFNVIPRMPDVSQLFDDIVGSLKENTKAFLHSQKIDTQSDAALQLFEKFDIYQKPFCGIETDYKQPQYLLASRKFVPPLEKEITVGYAQRTDPTTGDASQVPTPRVFHYVPIIDVIKLIVEDHGFWECVQEHTKSTDGIIRDFHDALYKSSDVAEFGFDVVLQPLVDELKELESTGLEVNCPSFQGNLKVGLAQVVGDNLGIYSLFGFTQSFTANFVCRKCKVHRDVMRRQTKSNDPLLRTVENYSEDHLADNLPQTGVRTSCLLNELESFHVVMNHAPDIMHDMLEGVCSLELKLVLQNLIDNGSFDLDTLNACITTYNYGFPDGSNKPCVYSRTPLINADGSSGQNAAQMWTLMRHIGLIIGDLVPEGNEYWELLLTLCECMDIIFAPSLTLGDIVFMQEIISDHHELYLELFPERHLKPKHHFMLHYPEAAHQIGPLVNYWAMRYEAKHNFFRRLSHIVCNFKNITKTMAPRHQMYLCYQPLSKQSFKEASFEIGPGSCTLLRSLPDCHVLSNLLKTYPLYGDVFVAKWVTVYGTKYRKGMMVAFDRNDDQYPVYGEIRDILIVRGLVHLVLEKWKLSTS</sequence>
<dbReference type="PANTHER" id="PTHR31912">
    <property type="entry name" value="IP13529P"/>
    <property type="match status" value="1"/>
</dbReference>
<accession>A0A9Q0Y8F6</accession>
<reference evidence="2" key="1">
    <citation type="submission" date="2021-10" db="EMBL/GenBank/DDBJ databases">
        <title>Tropical sea cucumber genome reveals ecological adaptation and Cuvierian tubules defense mechanism.</title>
        <authorList>
            <person name="Chen T."/>
        </authorList>
    </citation>
    <scope>NUCLEOTIDE SEQUENCE</scope>
    <source>
        <strain evidence="2">Nanhai2018</strain>
        <tissue evidence="2">Muscle</tissue>
    </source>
</reference>
<protein>
    <submittedName>
        <fullName evidence="2">Uncharacterized protein</fullName>
    </submittedName>
</protein>
<dbReference type="OrthoDB" id="7457615at2759"/>
<gene>
    <name evidence="2" type="ORF">HOLleu_45025</name>
</gene>
<dbReference type="PANTHER" id="PTHR31912:SF34">
    <property type="entry name" value="NOTOCHORD-RELATED PROTEIN"/>
    <property type="match status" value="1"/>
</dbReference>
<dbReference type="AlphaFoldDB" id="A0A9Q0Y8F6"/>
<comment type="caution">
    <text evidence="2">The sequence shown here is derived from an EMBL/GenBank/DDBJ whole genome shotgun (WGS) entry which is preliminary data.</text>
</comment>
<dbReference type="EMBL" id="JAIZAY010001654">
    <property type="protein sequence ID" value="KAJ8017513.1"/>
    <property type="molecule type" value="Genomic_DNA"/>
</dbReference>
<keyword evidence="3" id="KW-1185">Reference proteome</keyword>
<evidence type="ECO:0000256" key="1">
    <source>
        <dbReference type="SAM" id="MobiDB-lite"/>
    </source>
</evidence>
<organism evidence="2 3">
    <name type="scientific">Holothuria leucospilota</name>
    <name type="common">Black long sea cucumber</name>
    <name type="synonym">Mertensiothuria leucospilota</name>
    <dbReference type="NCBI Taxonomy" id="206669"/>
    <lineage>
        <taxon>Eukaryota</taxon>
        <taxon>Metazoa</taxon>
        <taxon>Echinodermata</taxon>
        <taxon>Eleutherozoa</taxon>
        <taxon>Echinozoa</taxon>
        <taxon>Holothuroidea</taxon>
        <taxon>Aspidochirotacea</taxon>
        <taxon>Aspidochirotida</taxon>
        <taxon>Holothuriidae</taxon>
        <taxon>Holothuria</taxon>
    </lineage>
</organism>
<proteinExistence type="predicted"/>
<evidence type="ECO:0000313" key="2">
    <source>
        <dbReference type="EMBL" id="KAJ8017513.1"/>
    </source>
</evidence>
<dbReference type="Proteomes" id="UP001152320">
    <property type="component" value="Unassembled WGS sequence"/>
</dbReference>